<organism evidence="1 2">
    <name type="scientific">Candidatus Thiomargarita nelsonii</name>
    <dbReference type="NCBI Taxonomy" id="1003181"/>
    <lineage>
        <taxon>Bacteria</taxon>
        <taxon>Pseudomonadati</taxon>
        <taxon>Pseudomonadota</taxon>
        <taxon>Gammaproteobacteria</taxon>
        <taxon>Thiotrichales</taxon>
        <taxon>Thiotrichaceae</taxon>
        <taxon>Thiomargarita</taxon>
    </lineage>
</organism>
<reference evidence="1 2" key="1">
    <citation type="submission" date="2016-05" db="EMBL/GenBank/DDBJ databases">
        <title>Single-cell genome of chain-forming Candidatus Thiomargarita nelsonii and comparison to other large sulfur-oxidizing bacteria.</title>
        <authorList>
            <person name="Winkel M."/>
            <person name="Salman V."/>
            <person name="Woyke T."/>
            <person name="Schulz-Vogt H."/>
            <person name="Richter M."/>
            <person name="Flood B."/>
            <person name="Bailey J."/>
            <person name="Amann R."/>
            <person name="Mussmann M."/>
        </authorList>
    </citation>
    <scope>NUCLEOTIDE SEQUENCE [LARGE SCALE GENOMIC DNA]</scope>
    <source>
        <strain evidence="1 2">THI036</strain>
    </source>
</reference>
<gene>
    <name evidence="1" type="ORF">THIOM_004057</name>
</gene>
<name>A0A0A6P674_9GAMM</name>
<dbReference type="Proteomes" id="UP000076962">
    <property type="component" value="Unassembled WGS sequence"/>
</dbReference>
<comment type="caution">
    <text evidence="1">The sequence shown here is derived from an EMBL/GenBank/DDBJ whole genome shotgun (WGS) entry which is preliminary data.</text>
</comment>
<dbReference type="AlphaFoldDB" id="A0A0A6P674"/>
<accession>A0A0A6P674</accession>
<protein>
    <submittedName>
        <fullName evidence="1">Uncharacterized protein</fullName>
    </submittedName>
</protein>
<sequence>MYAERLILETDRSGNLKYLPKLPANKQFETIFLVLKDVTKRVKRTPHPDIAGKVKIMGDIFDSVPSSDWDFSL</sequence>
<evidence type="ECO:0000313" key="2">
    <source>
        <dbReference type="Proteomes" id="UP000076962"/>
    </source>
</evidence>
<keyword evidence="2" id="KW-1185">Reference proteome</keyword>
<proteinExistence type="predicted"/>
<dbReference type="EMBL" id="LUTY01002500">
    <property type="protein sequence ID" value="OAD20257.1"/>
    <property type="molecule type" value="Genomic_DNA"/>
</dbReference>
<evidence type="ECO:0000313" key="1">
    <source>
        <dbReference type="EMBL" id="OAD20257.1"/>
    </source>
</evidence>